<dbReference type="PANTHER" id="PTHR37984:SF5">
    <property type="entry name" value="PROTEIN NYNRIN-LIKE"/>
    <property type="match status" value="1"/>
</dbReference>
<dbReference type="InterPro" id="IPR036397">
    <property type="entry name" value="RNaseH_sf"/>
</dbReference>
<proteinExistence type="predicted"/>
<comment type="caution">
    <text evidence="1">The sequence shown here is derived from an EMBL/GenBank/DDBJ whole genome shotgun (WGS) entry which is preliminary data.</text>
</comment>
<evidence type="ECO:0008006" key="3">
    <source>
        <dbReference type="Google" id="ProtNLM"/>
    </source>
</evidence>
<keyword evidence="2" id="KW-1185">Reference proteome</keyword>
<dbReference type="PANTHER" id="PTHR37984">
    <property type="entry name" value="PROTEIN CBG26694"/>
    <property type="match status" value="1"/>
</dbReference>
<dbReference type="InterPro" id="IPR050951">
    <property type="entry name" value="Retrovirus_Pol_polyprotein"/>
</dbReference>
<sequence>VTSAYHPQCNGLDERTNQTLKTRLGKLSNEHQDNWPEFLPHVAYSMRTQKQKATKHTPYFLLFARHPRSFLEMDPVDMEVVVPEMEESGIEEKINLMITQSEKIREISKKKV</sequence>
<dbReference type="InterPro" id="IPR012337">
    <property type="entry name" value="RNaseH-like_sf"/>
</dbReference>
<organism evidence="1 2">
    <name type="scientific">Meganyctiphanes norvegica</name>
    <name type="common">Northern krill</name>
    <name type="synonym">Thysanopoda norvegica</name>
    <dbReference type="NCBI Taxonomy" id="48144"/>
    <lineage>
        <taxon>Eukaryota</taxon>
        <taxon>Metazoa</taxon>
        <taxon>Ecdysozoa</taxon>
        <taxon>Arthropoda</taxon>
        <taxon>Crustacea</taxon>
        <taxon>Multicrustacea</taxon>
        <taxon>Malacostraca</taxon>
        <taxon>Eumalacostraca</taxon>
        <taxon>Eucarida</taxon>
        <taxon>Euphausiacea</taxon>
        <taxon>Euphausiidae</taxon>
        <taxon>Meganyctiphanes</taxon>
    </lineage>
</organism>
<dbReference type="GO" id="GO:0003676">
    <property type="term" value="F:nucleic acid binding"/>
    <property type="evidence" value="ECO:0007669"/>
    <property type="project" value="InterPro"/>
</dbReference>
<gene>
    <name evidence="1" type="ORF">MNOR_LOCUS37343</name>
</gene>
<dbReference type="EMBL" id="CAXKWB010074416">
    <property type="protein sequence ID" value="CAL4198093.1"/>
    <property type="molecule type" value="Genomic_DNA"/>
</dbReference>
<evidence type="ECO:0000313" key="1">
    <source>
        <dbReference type="EMBL" id="CAL4198093.1"/>
    </source>
</evidence>
<protein>
    <recommendedName>
        <fullName evidence="3">Integrase catalytic domain-containing protein</fullName>
    </recommendedName>
</protein>
<dbReference type="Proteomes" id="UP001497623">
    <property type="component" value="Unassembled WGS sequence"/>
</dbReference>
<name>A0AAV2SJ59_MEGNR</name>
<dbReference type="Gene3D" id="3.30.420.10">
    <property type="entry name" value="Ribonuclease H-like superfamily/Ribonuclease H"/>
    <property type="match status" value="1"/>
</dbReference>
<dbReference type="SUPFAM" id="SSF53098">
    <property type="entry name" value="Ribonuclease H-like"/>
    <property type="match status" value="1"/>
</dbReference>
<feature type="non-terminal residue" evidence="1">
    <location>
        <position position="112"/>
    </location>
</feature>
<accession>A0AAV2SJ59</accession>
<dbReference type="AlphaFoldDB" id="A0AAV2SJ59"/>
<evidence type="ECO:0000313" key="2">
    <source>
        <dbReference type="Proteomes" id="UP001497623"/>
    </source>
</evidence>
<reference evidence="1 2" key="1">
    <citation type="submission" date="2024-05" db="EMBL/GenBank/DDBJ databases">
        <authorList>
            <person name="Wallberg A."/>
        </authorList>
    </citation>
    <scope>NUCLEOTIDE SEQUENCE [LARGE SCALE GENOMIC DNA]</scope>
</reference>
<feature type="non-terminal residue" evidence="1">
    <location>
        <position position="1"/>
    </location>
</feature>